<proteinExistence type="predicted"/>
<accession>A0ACC2N8J3</accession>
<comment type="caution">
    <text evidence="1">The sequence shown here is derived from an EMBL/GenBank/DDBJ whole genome shotgun (WGS) entry which is preliminary data.</text>
</comment>
<reference evidence="1" key="1">
    <citation type="submission" date="2023-04" db="EMBL/GenBank/DDBJ databases">
        <title>A chromosome-level genome assembly of the parasitoid wasp Eretmocerus hayati.</title>
        <authorList>
            <person name="Zhong Y."/>
            <person name="Liu S."/>
            <person name="Liu Y."/>
        </authorList>
    </citation>
    <scope>NUCLEOTIDE SEQUENCE</scope>
    <source>
        <strain evidence="1">ZJU_SS_LIU_2023</strain>
    </source>
</reference>
<organism evidence="1 2">
    <name type="scientific">Eretmocerus hayati</name>
    <dbReference type="NCBI Taxonomy" id="131215"/>
    <lineage>
        <taxon>Eukaryota</taxon>
        <taxon>Metazoa</taxon>
        <taxon>Ecdysozoa</taxon>
        <taxon>Arthropoda</taxon>
        <taxon>Hexapoda</taxon>
        <taxon>Insecta</taxon>
        <taxon>Pterygota</taxon>
        <taxon>Neoptera</taxon>
        <taxon>Endopterygota</taxon>
        <taxon>Hymenoptera</taxon>
        <taxon>Apocrita</taxon>
        <taxon>Proctotrupomorpha</taxon>
        <taxon>Chalcidoidea</taxon>
        <taxon>Aphelinidae</taxon>
        <taxon>Aphelininae</taxon>
        <taxon>Eretmocerus</taxon>
    </lineage>
</organism>
<dbReference type="EMBL" id="CM056744">
    <property type="protein sequence ID" value="KAJ8667243.1"/>
    <property type="molecule type" value="Genomic_DNA"/>
</dbReference>
<gene>
    <name evidence="1" type="ORF">QAD02_008905</name>
</gene>
<protein>
    <submittedName>
        <fullName evidence="1">Uncharacterized protein</fullName>
    </submittedName>
</protein>
<dbReference type="Proteomes" id="UP001239111">
    <property type="component" value="Chromosome 4"/>
</dbReference>
<keyword evidence="2" id="KW-1185">Reference proteome</keyword>
<evidence type="ECO:0000313" key="1">
    <source>
        <dbReference type="EMBL" id="KAJ8667243.1"/>
    </source>
</evidence>
<evidence type="ECO:0000313" key="2">
    <source>
        <dbReference type="Proteomes" id="UP001239111"/>
    </source>
</evidence>
<name>A0ACC2N8J3_9HYME</name>
<sequence>MARPRPQDRQARTRPRKDKMEHNSFLQNVCSWSGVVMILAVGVASYYCYKGYNETRVNTPFSTDKLVDLSHLNKKEYYWGSYRSHAYFGMKTREPYSLVTGLMWYFPPMLQGDGRGLRHWCTQDDRLEKYGWLKHDGKNFGIQEIQDNGVKLTTSFVKKTQGLAGGEWTAKIKVTPVIANPWNKKISLLYYAAIEDKTNGDIHPVIDQLSESLGSIEGMTRELGYFSIHFNVTSTSRVDQSYLVTRAPSLVNLKETVLQNFRIITVRKGQTDEERIVLPSQPARYNNGEMVPANFIVTQVTAKLPFEFEVRFDRNSASGQKDLLSGASYDEALKKLENSFDTKFENIFKLKGKGYKADEISFAKAAFSNMIGSIGYFYGSAQVQSEYNQSPVPYWKAPLFSAVPSRSFFPRGFLWDEGFHGLLLSNWDLDLEIDIISHWYDLMNIQGWIPREMILGDEAIQRVPAEFINQFNTNANPPTFFLTLQFLLKHRQDELLSKHMNLLEKLYPRLEAWYEWFNSTQLGEIPSTYRWRGRKESSTSELNPKTLTSGLDDYPRASHPDKNERHIDLRCWMALASKVMASLADILYKRSSKYKSTFEYLSNNELMNKLHWSPRTNTYADYGLHTDKVKLQKPSASRQNRVSQDKIRVVLDEPQYRFVDTTFGYVSLFPFILCLLDPESPQLEKVLKDLQNPDYLWTDYGLRSLAKESPLYMKYNTEHDPPYWRGAIWMNLNYLSMSALHHYSNVEGPNQEQAKIIYEKLRKNLIKNVISQYKKSGYLWENYADDIGTGKGSHPFTGWTALTVLLMAEIY</sequence>